<dbReference type="RefSeq" id="WP_007453524.1">
    <property type="nucleotide sequence ID" value="NZ_HF570107.1"/>
</dbReference>
<gene>
    <name evidence="2" type="ORF">MILUP08_30027</name>
</gene>
<dbReference type="Proteomes" id="UP000003448">
    <property type="component" value="Unassembled WGS sequence"/>
</dbReference>
<name>I0L2W1_9ACTN</name>
<protein>
    <submittedName>
        <fullName evidence="2">Uncharacterized protein</fullName>
    </submittedName>
</protein>
<dbReference type="EMBL" id="CAIE01000023">
    <property type="protein sequence ID" value="CCH18158.1"/>
    <property type="molecule type" value="Genomic_DNA"/>
</dbReference>
<reference evidence="3" key="1">
    <citation type="journal article" date="2012" name="J. Bacteriol.">
        <title>Genome Sequence of Micromonospora lupini Lupac 08, Isolated from Root Nodules of Lupinus angustifolius.</title>
        <authorList>
            <person name="Alonso-Vega P."/>
            <person name="Normand P."/>
            <person name="Bacigalupe R."/>
            <person name="Pujic P."/>
            <person name="Lajus A."/>
            <person name="Vallenet D."/>
            <person name="Carro L."/>
            <person name="Coll P."/>
            <person name="Trujillo M.E."/>
        </authorList>
    </citation>
    <scope>NUCLEOTIDE SEQUENCE [LARGE SCALE GENOMIC DNA]</scope>
    <source>
        <strain evidence="3">Lupac 08</strain>
    </source>
</reference>
<feature type="compositionally biased region" description="Low complexity" evidence="1">
    <location>
        <begin position="285"/>
        <end position="314"/>
    </location>
</feature>
<proteinExistence type="predicted"/>
<sequence>MAVTEVAGGVVQLLTAIMEYRRFLAEQQQQQLLQQRAVTERQLEFAQAVGDRQFDVRSELAEQAAHLDPHRTREVHDQLHAQYREDAATWTRAADPQWWQKATNADIAEVWRASTAWQSVDPAADMARRAAGERLAETGVRVPAPGGRTHTGDALSRAVRGAAERQGHTAGPRAATSAAERGATDGRGPADRSSQQREAEGRRAAADADATGHRAAAADDRHLAGAWHDVRLDAEQGLASGTDVPAHAEAHADHAYAREQDFTAEATHHDQLADAAGQTAAVAGQAAVPGQAAPTGAPAPGTAEGRGAQAAAKAYPRPTRSAVGRGADRSTAARSATGRGRVQPQRVPTRAPQSAIR</sequence>
<evidence type="ECO:0000313" key="3">
    <source>
        <dbReference type="Proteomes" id="UP000003448"/>
    </source>
</evidence>
<feature type="region of interest" description="Disordered" evidence="1">
    <location>
        <begin position="136"/>
        <end position="217"/>
    </location>
</feature>
<dbReference type="OrthoDB" id="9986235at2"/>
<feature type="compositionally biased region" description="Basic and acidic residues" evidence="1">
    <location>
        <begin position="182"/>
        <end position="217"/>
    </location>
</feature>
<accession>I0L2W1</accession>
<evidence type="ECO:0000256" key="1">
    <source>
        <dbReference type="SAM" id="MobiDB-lite"/>
    </source>
</evidence>
<dbReference type="AlphaFoldDB" id="I0L2W1"/>
<keyword evidence="3" id="KW-1185">Reference proteome</keyword>
<evidence type="ECO:0000313" key="2">
    <source>
        <dbReference type="EMBL" id="CCH18158.1"/>
    </source>
</evidence>
<feature type="region of interest" description="Disordered" evidence="1">
    <location>
        <begin position="285"/>
        <end position="357"/>
    </location>
</feature>
<comment type="caution">
    <text evidence="2">The sequence shown here is derived from an EMBL/GenBank/DDBJ whole genome shotgun (WGS) entry which is preliminary data.</text>
</comment>
<organism evidence="2 3">
    <name type="scientific">Micromonospora lupini str. Lupac 08</name>
    <dbReference type="NCBI Taxonomy" id="1150864"/>
    <lineage>
        <taxon>Bacteria</taxon>
        <taxon>Bacillati</taxon>
        <taxon>Actinomycetota</taxon>
        <taxon>Actinomycetes</taxon>
        <taxon>Micromonosporales</taxon>
        <taxon>Micromonosporaceae</taxon>
        <taxon>Micromonospora</taxon>
    </lineage>
</organism>